<reference evidence="8" key="1">
    <citation type="submission" date="2021-11" db="EMBL/GenBank/DDBJ databases">
        <authorList>
            <consortium name="Genoscope - CEA"/>
            <person name="William W."/>
        </authorList>
    </citation>
    <scope>NUCLEOTIDE SEQUENCE</scope>
</reference>
<evidence type="ECO:0000313" key="9">
    <source>
        <dbReference type="Proteomes" id="UP000789595"/>
    </source>
</evidence>
<keyword evidence="6" id="KW-0653">Protein transport</keyword>
<comment type="caution">
    <text evidence="8">The sequence shown here is derived from an EMBL/GenBank/DDBJ whole genome shotgun (WGS) entry which is preliminary data.</text>
</comment>
<dbReference type="OrthoDB" id="1584384at2759"/>
<dbReference type="GO" id="GO:0015031">
    <property type="term" value="P:protein transport"/>
    <property type="evidence" value="ECO:0007669"/>
    <property type="project" value="UniProtKB-KW"/>
</dbReference>
<evidence type="ECO:0000256" key="5">
    <source>
        <dbReference type="ARBA" id="ARBA00022786"/>
    </source>
</evidence>
<name>A0A8J2SJR3_9STRA</name>
<evidence type="ECO:0000256" key="1">
    <source>
        <dbReference type="ARBA" id="ARBA00004496"/>
    </source>
</evidence>
<protein>
    <recommendedName>
        <fullName evidence="10">Autophagy-related protein 3</fullName>
    </recommendedName>
</protein>
<evidence type="ECO:0000256" key="4">
    <source>
        <dbReference type="ARBA" id="ARBA00022490"/>
    </source>
</evidence>
<dbReference type="InterPro" id="IPR007135">
    <property type="entry name" value="Atg3/Atg10"/>
</dbReference>
<dbReference type="PANTHER" id="PTHR12866:SF2">
    <property type="entry name" value="UBIQUITIN-LIKE-CONJUGATING ENZYME ATG3"/>
    <property type="match status" value="1"/>
</dbReference>
<evidence type="ECO:0000313" key="8">
    <source>
        <dbReference type="EMBL" id="CAH0373568.1"/>
    </source>
</evidence>
<proteinExistence type="inferred from homology"/>
<dbReference type="Proteomes" id="UP000789595">
    <property type="component" value="Unassembled WGS sequence"/>
</dbReference>
<keyword evidence="7" id="KW-0072">Autophagy</keyword>
<dbReference type="GO" id="GO:0061723">
    <property type="term" value="P:glycophagy"/>
    <property type="evidence" value="ECO:0007669"/>
    <property type="project" value="TreeGrafter"/>
</dbReference>
<evidence type="ECO:0000256" key="3">
    <source>
        <dbReference type="ARBA" id="ARBA00022448"/>
    </source>
</evidence>
<dbReference type="GO" id="GO:0000422">
    <property type="term" value="P:autophagy of mitochondrion"/>
    <property type="evidence" value="ECO:0007669"/>
    <property type="project" value="TreeGrafter"/>
</dbReference>
<dbReference type="PANTHER" id="PTHR12866">
    <property type="entry name" value="UBIQUITIN-LIKE-CONJUGATING ENZYME ATG3"/>
    <property type="match status" value="1"/>
</dbReference>
<evidence type="ECO:0008006" key="10">
    <source>
        <dbReference type="Google" id="ProtNLM"/>
    </source>
</evidence>
<dbReference type="EMBL" id="CAKKNE010000004">
    <property type="protein sequence ID" value="CAH0373568.1"/>
    <property type="molecule type" value="Genomic_DNA"/>
</dbReference>
<dbReference type="GO" id="GO:0000407">
    <property type="term" value="C:phagophore assembly site"/>
    <property type="evidence" value="ECO:0007669"/>
    <property type="project" value="TreeGrafter"/>
</dbReference>
<comment type="similarity">
    <text evidence="2">Belongs to the ATG3 family.</text>
</comment>
<evidence type="ECO:0000256" key="6">
    <source>
        <dbReference type="ARBA" id="ARBA00022927"/>
    </source>
</evidence>
<keyword evidence="5" id="KW-0833">Ubl conjugation pathway</keyword>
<dbReference type="GO" id="GO:0005829">
    <property type="term" value="C:cytosol"/>
    <property type="evidence" value="ECO:0007669"/>
    <property type="project" value="TreeGrafter"/>
</dbReference>
<dbReference type="AlphaFoldDB" id="A0A8J2SJR3"/>
<dbReference type="GO" id="GO:0019776">
    <property type="term" value="F:Atg8-family ligase activity"/>
    <property type="evidence" value="ECO:0007669"/>
    <property type="project" value="TreeGrafter"/>
</dbReference>
<keyword evidence="3" id="KW-0813">Transport</keyword>
<evidence type="ECO:0000256" key="2">
    <source>
        <dbReference type="ARBA" id="ARBA00007683"/>
    </source>
</evidence>
<gene>
    <name evidence="8" type="ORF">PECAL_4P07760</name>
</gene>
<keyword evidence="9" id="KW-1185">Reference proteome</keyword>
<keyword evidence="4" id="KW-0963">Cytoplasm</keyword>
<dbReference type="GO" id="GO:0000045">
    <property type="term" value="P:autophagosome assembly"/>
    <property type="evidence" value="ECO:0007669"/>
    <property type="project" value="TreeGrafter"/>
</dbReference>
<dbReference type="GO" id="GO:0044804">
    <property type="term" value="P:nucleophagy"/>
    <property type="evidence" value="ECO:0007669"/>
    <property type="project" value="TreeGrafter"/>
</dbReference>
<dbReference type="Pfam" id="PF03987">
    <property type="entry name" value="Autophagy_act_C"/>
    <property type="match status" value="1"/>
</dbReference>
<organism evidence="8 9">
    <name type="scientific">Pelagomonas calceolata</name>
    <dbReference type="NCBI Taxonomy" id="35677"/>
    <lineage>
        <taxon>Eukaryota</taxon>
        <taxon>Sar</taxon>
        <taxon>Stramenopiles</taxon>
        <taxon>Ochrophyta</taxon>
        <taxon>Pelagophyceae</taxon>
        <taxon>Pelagomonadales</taxon>
        <taxon>Pelagomonadaceae</taxon>
        <taxon>Pelagomonas</taxon>
    </lineage>
</organism>
<evidence type="ECO:0000256" key="7">
    <source>
        <dbReference type="ARBA" id="ARBA00023006"/>
    </source>
</evidence>
<comment type="subcellular location">
    <subcellularLocation>
        <location evidence="1">Cytoplasm</location>
    </subcellularLocation>
</comment>
<accession>A0A8J2SJR3</accession>
<sequence>MARLLAKAKEVREALYPVLQQSAFAERGVLTPDEFVKAGDELVGKCPTWAWESGDASRRKNYLPADKQYLVTRDVPCAQRAKAVEGCGEDVDTEGDFVVPKVTTPSSTEAEVDDVCASLEEASLQVNDDAAAPATLQTRRYDLSITYDKYWQSPRMWLFGYNEQHAPLTQKQTLEDIVSAYALRTVTFERHPHLADLPHASIHPCKHPQAMKRILDQAARNGKGVDPAQALFFFLKFIANMIPTIDYDFTHDVVAG</sequence>